<evidence type="ECO:0000256" key="2">
    <source>
        <dbReference type="ARBA" id="ARBA00022801"/>
    </source>
</evidence>
<evidence type="ECO:0000313" key="4">
    <source>
        <dbReference type="EMBL" id="CTP84537.1"/>
    </source>
</evidence>
<feature type="region of interest" description="Disordered" evidence="3">
    <location>
        <begin position="85"/>
        <end position="104"/>
    </location>
</feature>
<dbReference type="InterPro" id="IPR016191">
    <property type="entry name" value="Ribonuclease/ribotoxin"/>
</dbReference>
<dbReference type="Pfam" id="PF00545">
    <property type="entry name" value="Ribonuclease"/>
    <property type="match status" value="1"/>
</dbReference>
<reference evidence="4 5" key="1">
    <citation type="submission" date="2015-07" db="EMBL/GenBank/DDBJ databases">
        <authorList>
            <person name="Noorani M."/>
        </authorList>
    </citation>
    <scope>NUCLEOTIDE SEQUENCE [LARGE SCALE GENOMIC DNA]</scope>
    <source>
        <strain evidence="4">LMG728</strain>
    </source>
</reference>
<feature type="region of interest" description="Disordered" evidence="3">
    <location>
        <begin position="30"/>
        <end position="66"/>
    </location>
</feature>
<gene>
    <name evidence="4" type="ORF">XTPLMG728_0587</name>
</gene>
<dbReference type="SUPFAM" id="SSF53933">
    <property type="entry name" value="Microbial ribonucleases"/>
    <property type="match status" value="1"/>
</dbReference>
<dbReference type="GO" id="GO:0004521">
    <property type="term" value="F:RNA endonuclease activity"/>
    <property type="evidence" value="ECO:0007669"/>
    <property type="project" value="InterPro"/>
</dbReference>
<dbReference type="AlphaFoldDB" id="A0A0K2ZHS8"/>
<dbReference type="EMBL" id="CXOK01000017">
    <property type="protein sequence ID" value="CTP84537.1"/>
    <property type="molecule type" value="Genomic_DNA"/>
</dbReference>
<dbReference type="Gene3D" id="3.10.450.30">
    <property type="entry name" value="Microbial ribonucleases"/>
    <property type="match status" value="1"/>
</dbReference>
<name>A0A0K2ZHS8_9XANT</name>
<keyword evidence="1" id="KW-0540">Nuclease</keyword>
<accession>A0A0K2ZHS8</accession>
<organism evidence="4 5">
    <name type="scientific">Xanthomonas graminis pv. poae</name>
    <dbReference type="NCBI Taxonomy" id="227946"/>
    <lineage>
        <taxon>Bacteria</taxon>
        <taxon>Pseudomonadati</taxon>
        <taxon>Pseudomonadota</taxon>
        <taxon>Gammaproteobacteria</taxon>
        <taxon>Lysobacterales</taxon>
        <taxon>Lysobacteraceae</taxon>
        <taxon>Xanthomonas</taxon>
        <taxon>Xanthomonas translucens group</taxon>
        <taxon>Xanthomonas graminis</taxon>
    </lineage>
</organism>
<feature type="compositionally biased region" description="Pro residues" evidence="3">
    <location>
        <begin position="40"/>
        <end position="55"/>
    </location>
</feature>
<dbReference type="RefSeq" id="WP_053839974.1">
    <property type="nucleotide sequence ID" value="NZ_CP076250.1"/>
</dbReference>
<proteinExistence type="predicted"/>
<protein>
    <submittedName>
        <fullName evidence="4">Uncharacterized protein</fullName>
    </submittedName>
</protein>
<sequence>MRKPVLLIAAIVLLAAGLWGIRALQQPPHPQFAPALTDPTPLPAATPAPAPPPATPAANADATLPPFLPPEARATIALIQRGGPFPHRQDGSVFGNRENRLPSRPRGYYREYTVDTPGLEHRGTRRIVTGGDPPDVWYYSDDHYASFRSFSIASGRPSP</sequence>
<evidence type="ECO:0000313" key="5">
    <source>
        <dbReference type="Proteomes" id="UP000041247"/>
    </source>
</evidence>
<dbReference type="Proteomes" id="UP000041247">
    <property type="component" value="Unassembled WGS sequence"/>
</dbReference>
<dbReference type="InterPro" id="IPR000026">
    <property type="entry name" value="N1-like"/>
</dbReference>
<evidence type="ECO:0000256" key="3">
    <source>
        <dbReference type="SAM" id="MobiDB-lite"/>
    </source>
</evidence>
<feature type="compositionally biased region" description="Low complexity" evidence="3">
    <location>
        <begin position="56"/>
        <end position="65"/>
    </location>
</feature>
<evidence type="ECO:0000256" key="1">
    <source>
        <dbReference type="ARBA" id="ARBA00022722"/>
    </source>
</evidence>
<keyword evidence="2" id="KW-0378">Hydrolase</keyword>
<dbReference type="GO" id="GO:0016787">
    <property type="term" value="F:hydrolase activity"/>
    <property type="evidence" value="ECO:0007669"/>
    <property type="project" value="UniProtKB-KW"/>
</dbReference>
<dbReference type="GO" id="GO:0003723">
    <property type="term" value="F:RNA binding"/>
    <property type="evidence" value="ECO:0007669"/>
    <property type="project" value="InterPro"/>
</dbReference>